<comment type="caution">
    <text evidence="1">The sequence shown here is derived from an EMBL/GenBank/DDBJ whole genome shotgun (WGS) entry which is preliminary data.</text>
</comment>
<keyword evidence="2" id="KW-1185">Reference proteome</keyword>
<proteinExistence type="predicted"/>
<dbReference type="EMBL" id="JBHGBT010000008">
    <property type="protein sequence ID" value="MFB4194875.1"/>
    <property type="molecule type" value="Genomic_DNA"/>
</dbReference>
<evidence type="ECO:0000313" key="1">
    <source>
        <dbReference type="EMBL" id="MFB4194875.1"/>
    </source>
</evidence>
<sequence>MTTGDGGRARLVHRLPVPLRQHGKPVAALVVTLALLLVYFGDTRVSALVTSASDGDGEQITQNIAGITDLYDSATEHTVSLEYDEADYQRLITAFEEDGDKEWTEADLTIDGTFIESVGVRLKGNSTLSSPGGDAEMGGMGGNILKERFLEPAAFDDVYLDAYRDLYQQWFASGGALETLDAVLEAAGANGADPDALAATADRLRATLTERAAAPAADETVTG</sequence>
<accession>A0ABV4ZM87</accession>
<protein>
    <submittedName>
        <fullName evidence="1">Uncharacterized protein</fullName>
    </submittedName>
</protein>
<dbReference type="RefSeq" id="WP_375062837.1">
    <property type="nucleotide sequence ID" value="NZ_JBHGBT010000008.1"/>
</dbReference>
<name>A0ABV4ZM87_9ACTN</name>
<gene>
    <name evidence="1" type="ORF">ACE11A_10990</name>
</gene>
<reference evidence="1 2" key="1">
    <citation type="submission" date="2024-09" db="EMBL/GenBank/DDBJ databases">
        <title>Draft genome sequence of multifaceted antimicrobials producing Streptomyces sp. strain FH1.</title>
        <authorList>
            <person name="Hassan F."/>
            <person name="Ali H."/>
            <person name="Hassan N."/>
            <person name="Nawaz A."/>
        </authorList>
    </citation>
    <scope>NUCLEOTIDE SEQUENCE [LARGE SCALE GENOMIC DNA]</scope>
    <source>
        <strain evidence="1 2">FH1</strain>
    </source>
</reference>
<organism evidence="1 2">
    <name type="scientific">Streptomyces carpaticus</name>
    <dbReference type="NCBI Taxonomy" id="285558"/>
    <lineage>
        <taxon>Bacteria</taxon>
        <taxon>Bacillati</taxon>
        <taxon>Actinomycetota</taxon>
        <taxon>Actinomycetes</taxon>
        <taxon>Kitasatosporales</taxon>
        <taxon>Streptomycetaceae</taxon>
        <taxon>Streptomyces</taxon>
    </lineage>
</organism>
<dbReference type="Proteomes" id="UP001577267">
    <property type="component" value="Unassembled WGS sequence"/>
</dbReference>
<evidence type="ECO:0000313" key="2">
    <source>
        <dbReference type="Proteomes" id="UP001577267"/>
    </source>
</evidence>